<sequence>MGFKLSDQETVISYQHDTGEWRLYTNVRKHMTKWGELVENAHTYEENGRVISMEGALPDIVVSMYKKREISEETRKAMGERLRAVKERVEDDETD</sequence>
<accession>A0A7X0YYZ4</accession>
<gene>
    <name evidence="1" type="ORF">HCB26_06325</name>
</gene>
<organism evidence="1 2">
    <name type="scientific">Listeria booriae</name>
    <dbReference type="NCBI Taxonomy" id="1552123"/>
    <lineage>
        <taxon>Bacteria</taxon>
        <taxon>Bacillati</taxon>
        <taxon>Bacillota</taxon>
        <taxon>Bacilli</taxon>
        <taxon>Bacillales</taxon>
        <taxon>Listeriaceae</taxon>
        <taxon>Listeria</taxon>
    </lineage>
</organism>
<dbReference type="Proteomes" id="UP000519573">
    <property type="component" value="Unassembled WGS sequence"/>
</dbReference>
<name>A0A7X0YYZ4_9LIST</name>
<reference evidence="1 2" key="1">
    <citation type="submission" date="2020-03" db="EMBL/GenBank/DDBJ databases">
        <title>Soil Listeria distribution.</title>
        <authorList>
            <person name="Liao J."/>
            <person name="Wiedmann M."/>
        </authorList>
    </citation>
    <scope>NUCLEOTIDE SEQUENCE [LARGE SCALE GENOMIC DNA]</scope>
    <source>
        <strain evidence="1 2">FSL L7-0245</strain>
    </source>
</reference>
<evidence type="ECO:0000313" key="1">
    <source>
        <dbReference type="EMBL" id="MBC2166181.1"/>
    </source>
</evidence>
<dbReference type="RefSeq" id="WP_185576054.1">
    <property type="nucleotide sequence ID" value="NZ_JAARYH010000002.1"/>
</dbReference>
<comment type="caution">
    <text evidence="1">The sequence shown here is derived from an EMBL/GenBank/DDBJ whole genome shotgun (WGS) entry which is preliminary data.</text>
</comment>
<dbReference type="AlphaFoldDB" id="A0A7X0YYZ4"/>
<evidence type="ECO:0000313" key="2">
    <source>
        <dbReference type="Proteomes" id="UP000519573"/>
    </source>
</evidence>
<proteinExistence type="predicted"/>
<protein>
    <submittedName>
        <fullName evidence="1">Uncharacterized protein</fullName>
    </submittedName>
</protein>
<dbReference type="EMBL" id="JAARYH010000002">
    <property type="protein sequence ID" value="MBC2166181.1"/>
    <property type="molecule type" value="Genomic_DNA"/>
</dbReference>